<organism evidence="10 11">
    <name type="scientific">Saxibacter everestensis</name>
    <dbReference type="NCBI Taxonomy" id="2909229"/>
    <lineage>
        <taxon>Bacteria</taxon>
        <taxon>Bacillati</taxon>
        <taxon>Actinomycetota</taxon>
        <taxon>Actinomycetes</taxon>
        <taxon>Micrococcales</taxon>
        <taxon>Brevibacteriaceae</taxon>
        <taxon>Saxibacter</taxon>
    </lineage>
</organism>
<dbReference type="Proteomes" id="UP001209083">
    <property type="component" value="Chromosome"/>
</dbReference>
<dbReference type="SUPFAM" id="SSF81345">
    <property type="entry name" value="ABC transporter involved in vitamin B12 uptake, BtuC"/>
    <property type="match status" value="1"/>
</dbReference>
<evidence type="ECO:0000256" key="9">
    <source>
        <dbReference type="SAM" id="Phobius"/>
    </source>
</evidence>
<feature type="transmembrane region" description="Helical" evidence="9">
    <location>
        <begin position="158"/>
        <end position="179"/>
    </location>
</feature>
<evidence type="ECO:0000256" key="3">
    <source>
        <dbReference type="ARBA" id="ARBA00022448"/>
    </source>
</evidence>
<name>A0ABY8QP68_9MICO</name>
<comment type="subcellular location">
    <subcellularLocation>
        <location evidence="1">Cell membrane</location>
        <topology evidence="1">Multi-pass membrane protein</topology>
    </subcellularLocation>
</comment>
<keyword evidence="7 9" id="KW-0472">Membrane</keyword>
<evidence type="ECO:0000256" key="6">
    <source>
        <dbReference type="ARBA" id="ARBA00022989"/>
    </source>
</evidence>
<feature type="transmembrane region" description="Helical" evidence="9">
    <location>
        <begin position="237"/>
        <end position="258"/>
    </location>
</feature>
<evidence type="ECO:0000256" key="8">
    <source>
        <dbReference type="SAM" id="MobiDB-lite"/>
    </source>
</evidence>
<keyword evidence="6 9" id="KW-1133">Transmembrane helix</keyword>
<evidence type="ECO:0000256" key="4">
    <source>
        <dbReference type="ARBA" id="ARBA00022475"/>
    </source>
</evidence>
<dbReference type="RefSeq" id="WP_349637525.1">
    <property type="nucleotide sequence ID" value="NZ_CP090958.1"/>
</dbReference>
<feature type="compositionally biased region" description="Polar residues" evidence="8">
    <location>
        <begin position="1"/>
        <end position="11"/>
    </location>
</feature>
<keyword evidence="4" id="KW-1003">Cell membrane</keyword>
<dbReference type="CDD" id="cd06550">
    <property type="entry name" value="TM_ABC_iron-siderophores_like"/>
    <property type="match status" value="1"/>
</dbReference>
<feature type="transmembrane region" description="Helical" evidence="9">
    <location>
        <begin position="135"/>
        <end position="152"/>
    </location>
</feature>
<dbReference type="InterPro" id="IPR000522">
    <property type="entry name" value="ABC_transptr_permease_BtuC"/>
</dbReference>
<dbReference type="InterPro" id="IPR037294">
    <property type="entry name" value="ABC_BtuC-like"/>
</dbReference>
<keyword evidence="11" id="KW-1185">Reference proteome</keyword>
<proteinExistence type="inferred from homology"/>
<dbReference type="Gene3D" id="1.10.3470.10">
    <property type="entry name" value="ABC transporter involved in vitamin B12 uptake, BtuC"/>
    <property type="match status" value="1"/>
</dbReference>
<keyword evidence="5 9" id="KW-0812">Transmembrane</keyword>
<keyword evidence="3" id="KW-0813">Transport</keyword>
<evidence type="ECO:0000256" key="2">
    <source>
        <dbReference type="ARBA" id="ARBA00007935"/>
    </source>
</evidence>
<feature type="region of interest" description="Disordered" evidence="8">
    <location>
        <begin position="1"/>
        <end position="24"/>
    </location>
</feature>
<evidence type="ECO:0000256" key="5">
    <source>
        <dbReference type="ARBA" id="ARBA00022692"/>
    </source>
</evidence>
<gene>
    <name evidence="10" type="ORF">LWF01_11455</name>
</gene>
<feature type="transmembrane region" description="Helical" evidence="9">
    <location>
        <begin position="51"/>
        <end position="72"/>
    </location>
</feature>
<feature type="transmembrane region" description="Helical" evidence="9">
    <location>
        <begin position="350"/>
        <end position="368"/>
    </location>
</feature>
<evidence type="ECO:0000313" key="10">
    <source>
        <dbReference type="EMBL" id="WGW10742.1"/>
    </source>
</evidence>
<dbReference type="PANTHER" id="PTHR30472">
    <property type="entry name" value="FERRIC ENTEROBACTIN TRANSPORT SYSTEM PERMEASE PROTEIN"/>
    <property type="match status" value="1"/>
</dbReference>
<sequence length="373" mass="38498">MTTHVTNSDIESTGSTGSPDDGGRAVAHRTGGLVVRLFNDRLSWRPSRRSLAVGSLLFLACLGFFLIGLMIGDFELSLQKVLITLQGEGSRASTLVVLDWRMPRVLLAGLVGIAFGISGCIFQSISRNALGSPDIIGFTTGAASGALLQLLLFGGSSLAVAGGALVGGLGTAAVVYLLAYKGGVQGYRLVLIGIGVSAVLLSLNSYLIVKVDVEAAQAAATWITGTLNGRGWLEVQVVGAFVVVLAPVAMLMNSRLTLMEMGDDAAKALGVSVEMSRAILILVAVTLTSIGTAAVGPVAFIALAAPQVAKLLSRSTRPAPLTAGLTGAVMLMFSDFAAQHFFETALPTGVLTGAVGGLYLVALLVLQWRSNRL</sequence>
<dbReference type="EMBL" id="CP090958">
    <property type="protein sequence ID" value="WGW10742.1"/>
    <property type="molecule type" value="Genomic_DNA"/>
</dbReference>
<feature type="transmembrane region" description="Helical" evidence="9">
    <location>
        <begin position="279"/>
        <end position="306"/>
    </location>
</feature>
<feature type="transmembrane region" description="Helical" evidence="9">
    <location>
        <begin position="186"/>
        <end position="209"/>
    </location>
</feature>
<feature type="transmembrane region" description="Helical" evidence="9">
    <location>
        <begin position="105"/>
        <end position="123"/>
    </location>
</feature>
<comment type="similarity">
    <text evidence="2">Belongs to the binding-protein-dependent transport system permease family. FecCD subfamily.</text>
</comment>
<dbReference type="Pfam" id="PF01032">
    <property type="entry name" value="FecCD"/>
    <property type="match status" value="1"/>
</dbReference>
<reference evidence="10 11" key="1">
    <citation type="submission" date="2023-05" db="EMBL/GenBank/DDBJ databases">
        <title>Lithophilousrod everest ZFBP1038 complete genpme.</title>
        <authorList>
            <person name="Tian M."/>
        </authorList>
    </citation>
    <scope>NUCLEOTIDE SEQUENCE [LARGE SCALE GENOMIC DNA]</scope>
    <source>
        <strain evidence="10 11">ZFBP1038</strain>
    </source>
</reference>
<evidence type="ECO:0000313" key="11">
    <source>
        <dbReference type="Proteomes" id="UP001209083"/>
    </source>
</evidence>
<dbReference type="PANTHER" id="PTHR30472:SF24">
    <property type="entry name" value="FERRIC ENTEROBACTIN TRANSPORT SYSTEM PERMEASE PROTEIN FEPG"/>
    <property type="match status" value="1"/>
</dbReference>
<evidence type="ECO:0000256" key="7">
    <source>
        <dbReference type="ARBA" id="ARBA00023136"/>
    </source>
</evidence>
<accession>A0ABY8QP68</accession>
<evidence type="ECO:0000256" key="1">
    <source>
        <dbReference type="ARBA" id="ARBA00004651"/>
    </source>
</evidence>
<protein>
    <submittedName>
        <fullName evidence="10">Iron chelate uptake ABC transporter family permease subunit</fullName>
    </submittedName>
</protein>